<dbReference type="Proteomes" id="UP000660745">
    <property type="component" value="Unassembled WGS sequence"/>
</dbReference>
<evidence type="ECO:0000313" key="6">
    <source>
        <dbReference type="Proteomes" id="UP000660745"/>
    </source>
</evidence>
<name>A0A918A0W9_9ACTN</name>
<keyword evidence="2" id="KW-0521">NADP</keyword>
<dbReference type="PRINTS" id="PR00080">
    <property type="entry name" value="SDRFAMILY"/>
</dbReference>
<gene>
    <name evidence="5" type="ORF">GCM10012278_14480</name>
</gene>
<reference evidence="5" key="1">
    <citation type="journal article" date="2014" name="Int. J. Syst. Evol. Microbiol.">
        <title>Complete genome sequence of Corynebacterium casei LMG S-19264T (=DSM 44701T), isolated from a smear-ripened cheese.</title>
        <authorList>
            <consortium name="US DOE Joint Genome Institute (JGI-PGF)"/>
            <person name="Walter F."/>
            <person name="Albersmeier A."/>
            <person name="Kalinowski J."/>
            <person name="Ruckert C."/>
        </authorList>
    </citation>
    <scope>NUCLEOTIDE SEQUENCE</scope>
    <source>
        <strain evidence="5">CGMCC 4.7430</strain>
    </source>
</reference>
<dbReference type="PRINTS" id="PR00081">
    <property type="entry name" value="GDHRDH"/>
</dbReference>
<evidence type="ECO:0000313" key="5">
    <source>
        <dbReference type="EMBL" id="GGP03402.1"/>
    </source>
</evidence>
<dbReference type="EMBL" id="BMNK01000002">
    <property type="protein sequence ID" value="GGP03402.1"/>
    <property type="molecule type" value="Genomic_DNA"/>
</dbReference>
<dbReference type="SUPFAM" id="SSF51735">
    <property type="entry name" value="NAD(P)-binding Rossmann-fold domains"/>
    <property type="match status" value="1"/>
</dbReference>
<comment type="similarity">
    <text evidence="1 4">Belongs to the short-chain dehydrogenases/reductases (SDR) family.</text>
</comment>
<evidence type="ECO:0000256" key="4">
    <source>
        <dbReference type="RuleBase" id="RU000363"/>
    </source>
</evidence>
<dbReference type="InterPro" id="IPR036291">
    <property type="entry name" value="NAD(P)-bd_dom_sf"/>
</dbReference>
<dbReference type="InterPro" id="IPR002347">
    <property type="entry name" value="SDR_fam"/>
</dbReference>
<comment type="caution">
    <text evidence="5">The sequence shown here is derived from an EMBL/GenBank/DDBJ whole genome shotgun (WGS) entry which is preliminary data.</text>
</comment>
<keyword evidence="3" id="KW-0560">Oxidoreductase</keyword>
<accession>A0A918A0W9</accession>
<dbReference type="Gene3D" id="3.40.50.720">
    <property type="entry name" value="NAD(P)-binding Rossmann-like Domain"/>
    <property type="match status" value="1"/>
</dbReference>
<sequence>MPPQSGIHCPWIGRFAGGTLDGMDNSIALVTGANKGIGKEIARQLAGAGLTVYVGSRDAVRGERAVEEIGGDARPLVIDVTDPASVAEAARQVGTLDILVNNAGISGEDRTPDQEDLDTLRRVYETNVFGVVTVTNAFLPALRRSAHPRIVNVSSGTGSLTWGTGPQFPHQGAFAAYRSSKAALNALTVYYAHTLAGDGVKANVLAPGLRRTELNARAAASDGDPAEAAAGAVRLALLPDDGPSGEFFSWDGTPVPW</sequence>
<dbReference type="Pfam" id="PF00106">
    <property type="entry name" value="adh_short"/>
    <property type="match status" value="1"/>
</dbReference>
<keyword evidence="6" id="KW-1185">Reference proteome</keyword>
<dbReference type="InterPro" id="IPR045313">
    <property type="entry name" value="CBR1-like"/>
</dbReference>
<protein>
    <submittedName>
        <fullName evidence="5">Short-chain dehydrogenase</fullName>
    </submittedName>
</protein>
<evidence type="ECO:0000256" key="2">
    <source>
        <dbReference type="ARBA" id="ARBA00022857"/>
    </source>
</evidence>
<dbReference type="CDD" id="cd05324">
    <property type="entry name" value="carb_red_PTCR-like_SDR_c"/>
    <property type="match status" value="1"/>
</dbReference>
<dbReference type="PANTHER" id="PTHR43490">
    <property type="entry name" value="(+)-NEOMENTHOL DEHYDROGENASE"/>
    <property type="match status" value="1"/>
</dbReference>
<evidence type="ECO:0000256" key="1">
    <source>
        <dbReference type="ARBA" id="ARBA00006484"/>
    </source>
</evidence>
<dbReference type="GO" id="GO:0016616">
    <property type="term" value="F:oxidoreductase activity, acting on the CH-OH group of donors, NAD or NADP as acceptor"/>
    <property type="evidence" value="ECO:0007669"/>
    <property type="project" value="InterPro"/>
</dbReference>
<organism evidence="5 6">
    <name type="scientific">Nonomuraea glycinis</name>
    <dbReference type="NCBI Taxonomy" id="2047744"/>
    <lineage>
        <taxon>Bacteria</taxon>
        <taxon>Bacillati</taxon>
        <taxon>Actinomycetota</taxon>
        <taxon>Actinomycetes</taxon>
        <taxon>Streptosporangiales</taxon>
        <taxon>Streptosporangiaceae</taxon>
        <taxon>Nonomuraea</taxon>
    </lineage>
</organism>
<dbReference type="PANTHER" id="PTHR43490:SF99">
    <property type="entry name" value="SHORT-CHAIN DEHYDROGENASE_REDUCTASE"/>
    <property type="match status" value="1"/>
</dbReference>
<evidence type="ECO:0000256" key="3">
    <source>
        <dbReference type="ARBA" id="ARBA00023002"/>
    </source>
</evidence>
<dbReference type="AlphaFoldDB" id="A0A918A0W9"/>
<proteinExistence type="inferred from homology"/>
<reference evidence="5" key="2">
    <citation type="submission" date="2020-09" db="EMBL/GenBank/DDBJ databases">
        <authorList>
            <person name="Sun Q."/>
            <person name="Zhou Y."/>
        </authorList>
    </citation>
    <scope>NUCLEOTIDE SEQUENCE</scope>
    <source>
        <strain evidence="5">CGMCC 4.7430</strain>
    </source>
</reference>